<proteinExistence type="inferred from homology"/>
<feature type="transmembrane region" description="Helical" evidence="5">
    <location>
        <begin position="51"/>
        <end position="70"/>
    </location>
</feature>
<dbReference type="SUPFAM" id="SSF50494">
    <property type="entry name" value="Trypsin-like serine proteases"/>
    <property type="match status" value="1"/>
</dbReference>
<dbReference type="InterPro" id="IPR051201">
    <property type="entry name" value="Chloro_Bact_Ser_Proteases"/>
</dbReference>
<keyword evidence="5" id="KW-1133">Transmembrane helix</keyword>
<name>A0A3B0X009_9ZZZZ</name>
<keyword evidence="5" id="KW-0812">Transmembrane</keyword>
<dbReference type="InterPro" id="IPR043504">
    <property type="entry name" value="Peptidase_S1_PA_chymotrypsin"/>
</dbReference>
<comment type="similarity">
    <text evidence="1">Belongs to the peptidase S1C family.</text>
</comment>
<dbReference type="AlphaFoldDB" id="A0A3B0X009"/>
<evidence type="ECO:0000313" key="6">
    <source>
        <dbReference type="EMBL" id="VAW61615.1"/>
    </source>
</evidence>
<dbReference type="Gene3D" id="2.40.10.10">
    <property type="entry name" value="Trypsin-like serine proteases"/>
    <property type="match status" value="1"/>
</dbReference>
<evidence type="ECO:0000256" key="2">
    <source>
        <dbReference type="ARBA" id="ARBA00022670"/>
    </source>
</evidence>
<evidence type="ECO:0000256" key="4">
    <source>
        <dbReference type="SAM" id="Coils"/>
    </source>
</evidence>
<evidence type="ECO:0008006" key="7">
    <source>
        <dbReference type="Google" id="ProtNLM"/>
    </source>
</evidence>
<reference evidence="6" key="1">
    <citation type="submission" date="2018-06" db="EMBL/GenBank/DDBJ databases">
        <authorList>
            <person name="Zhirakovskaya E."/>
        </authorList>
    </citation>
    <scope>NUCLEOTIDE SEQUENCE</scope>
</reference>
<dbReference type="InterPro" id="IPR009003">
    <property type="entry name" value="Peptidase_S1_PA"/>
</dbReference>
<protein>
    <recommendedName>
        <fullName evidence="7">HtrA protease/chaperone protein</fullName>
    </recommendedName>
</protein>
<keyword evidence="3" id="KW-0378">Hydrolase</keyword>
<evidence type="ECO:0000256" key="5">
    <source>
        <dbReference type="SAM" id="Phobius"/>
    </source>
</evidence>
<evidence type="ECO:0000256" key="3">
    <source>
        <dbReference type="ARBA" id="ARBA00022801"/>
    </source>
</evidence>
<sequence>MECPKCHHVQESAHECESCGIIFERYQESLRAADERVREKRQSAKSSNIKFIAIALVIVILALAVFWPVGKDEEAVVDMRTAVTEGVETKKISEKKASKNTISYRLRNKFPPRNNIEKADLATVFIKTAWGLGSGFFIDDRCHVITNRHVIEFDKNKIAVAEKTAERLKAMIEDDKKMLHELNMSFYKTQNVNKKNRITERRDILEKIIDKKTGQYDELVSSIDQVGYGSITDISIILKDGSEYSVVSYDVSDENDLALLGIGHKNCPYLKVNMEENIPLGEKVYTIGNPSGLQHTVTSGVVSGYRASGNKKYIQTDAPINPGNSGGPLINAEGEVIGINTLILKKTEGIGFSIPVNEVYSEFKNLRMMP</sequence>
<organism evidence="6">
    <name type="scientific">hydrothermal vent metagenome</name>
    <dbReference type="NCBI Taxonomy" id="652676"/>
    <lineage>
        <taxon>unclassified sequences</taxon>
        <taxon>metagenomes</taxon>
        <taxon>ecological metagenomes</taxon>
    </lineage>
</organism>
<evidence type="ECO:0000256" key="1">
    <source>
        <dbReference type="ARBA" id="ARBA00010541"/>
    </source>
</evidence>
<gene>
    <name evidence="6" type="ORF">MNBD_GAMMA09-3832</name>
</gene>
<dbReference type="GO" id="GO:0004252">
    <property type="term" value="F:serine-type endopeptidase activity"/>
    <property type="evidence" value="ECO:0007669"/>
    <property type="project" value="InterPro"/>
</dbReference>
<dbReference type="Pfam" id="PF13365">
    <property type="entry name" value="Trypsin_2"/>
    <property type="match status" value="1"/>
</dbReference>
<keyword evidence="5" id="KW-0472">Membrane</keyword>
<dbReference type="InterPro" id="IPR001940">
    <property type="entry name" value="Peptidase_S1C"/>
</dbReference>
<keyword evidence="4" id="KW-0175">Coiled coil</keyword>
<dbReference type="EMBL" id="UOFI01000014">
    <property type="protein sequence ID" value="VAW61615.1"/>
    <property type="molecule type" value="Genomic_DNA"/>
</dbReference>
<dbReference type="PANTHER" id="PTHR43343">
    <property type="entry name" value="PEPTIDASE S12"/>
    <property type="match status" value="1"/>
</dbReference>
<feature type="coiled-coil region" evidence="4">
    <location>
        <begin position="151"/>
        <end position="178"/>
    </location>
</feature>
<dbReference type="PRINTS" id="PR00834">
    <property type="entry name" value="PROTEASES2C"/>
</dbReference>
<accession>A0A3B0X009</accession>
<keyword evidence="2" id="KW-0645">Protease</keyword>
<dbReference type="PANTHER" id="PTHR43343:SF3">
    <property type="entry name" value="PROTEASE DO-LIKE 8, CHLOROPLASTIC"/>
    <property type="match status" value="1"/>
</dbReference>
<dbReference type="GO" id="GO:0006508">
    <property type="term" value="P:proteolysis"/>
    <property type="evidence" value="ECO:0007669"/>
    <property type="project" value="UniProtKB-KW"/>
</dbReference>
<dbReference type="Gene3D" id="2.40.10.120">
    <property type="match status" value="1"/>
</dbReference>